<evidence type="ECO:0000256" key="7">
    <source>
        <dbReference type="ARBA" id="ARBA00022741"/>
    </source>
</evidence>
<dbReference type="SUPFAM" id="SSF52374">
    <property type="entry name" value="Nucleotidylyl transferase"/>
    <property type="match status" value="1"/>
</dbReference>
<dbReference type="PANTHER" id="PTHR39321">
    <property type="entry name" value="NICOTINATE-NUCLEOTIDE ADENYLYLTRANSFERASE-RELATED"/>
    <property type="match status" value="1"/>
</dbReference>
<evidence type="ECO:0000256" key="11">
    <source>
        <dbReference type="HAMAP-Rule" id="MF_00244"/>
    </source>
</evidence>
<keyword evidence="4 11" id="KW-0662">Pyridine nucleotide biosynthesis</keyword>
<dbReference type="Proteomes" id="UP000264310">
    <property type="component" value="Unassembled WGS sequence"/>
</dbReference>
<evidence type="ECO:0000313" key="13">
    <source>
        <dbReference type="EMBL" id="RFC63379.1"/>
    </source>
</evidence>
<dbReference type="NCBIfam" id="TIGR00482">
    <property type="entry name" value="nicotinate (nicotinamide) nucleotide adenylyltransferase"/>
    <property type="match status" value="1"/>
</dbReference>
<keyword evidence="8 11" id="KW-0067">ATP-binding</keyword>
<evidence type="ECO:0000256" key="2">
    <source>
        <dbReference type="ARBA" id="ARBA00005019"/>
    </source>
</evidence>
<dbReference type="GO" id="GO:0005524">
    <property type="term" value="F:ATP binding"/>
    <property type="evidence" value="ECO:0007669"/>
    <property type="project" value="UniProtKB-KW"/>
</dbReference>
<evidence type="ECO:0000256" key="6">
    <source>
        <dbReference type="ARBA" id="ARBA00022695"/>
    </source>
</evidence>
<keyword evidence="7 11" id="KW-0547">Nucleotide-binding</keyword>
<keyword evidence="9 11" id="KW-0520">NAD</keyword>
<evidence type="ECO:0000256" key="4">
    <source>
        <dbReference type="ARBA" id="ARBA00022642"/>
    </source>
</evidence>
<comment type="catalytic activity">
    <reaction evidence="10 11">
        <text>nicotinate beta-D-ribonucleotide + ATP + H(+) = deamido-NAD(+) + diphosphate</text>
        <dbReference type="Rhea" id="RHEA:22860"/>
        <dbReference type="ChEBI" id="CHEBI:15378"/>
        <dbReference type="ChEBI" id="CHEBI:30616"/>
        <dbReference type="ChEBI" id="CHEBI:33019"/>
        <dbReference type="ChEBI" id="CHEBI:57502"/>
        <dbReference type="ChEBI" id="CHEBI:58437"/>
        <dbReference type="EC" id="2.7.7.18"/>
    </reaction>
</comment>
<dbReference type="InterPro" id="IPR004821">
    <property type="entry name" value="Cyt_trans-like"/>
</dbReference>
<dbReference type="InterPro" id="IPR014729">
    <property type="entry name" value="Rossmann-like_a/b/a_fold"/>
</dbReference>
<comment type="function">
    <text evidence="1 11">Catalyzes the reversible adenylation of nicotinate mononucleotide (NaMN) to nicotinic acid adenine dinucleotide (NaAD).</text>
</comment>
<gene>
    <name evidence="11" type="primary">nadD</name>
    <name evidence="13" type="ORF">DYI37_10060</name>
</gene>
<comment type="similarity">
    <text evidence="3 11">Belongs to the NadD family.</text>
</comment>
<keyword evidence="5 11" id="KW-0808">Transferase</keyword>
<dbReference type="EMBL" id="QURL01000004">
    <property type="protein sequence ID" value="RFC63379.1"/>
    <property type="molecule type" value="Genomic_DNA"/>
</dbReference>
<sequence length="207" mass="22912">MAGLSEDPSCRDLRLPAAGRGQAIGLYGGSFNPPHEGHLLVAERAIKRLGLDAVWWLVTPGNPLKDHGELKPLGERIDAVRGLARGPRHRATGLEAAFDVRYTADTIRILRERAPHLRFVWVMGADGLASFHRWQDWQTIAETVPIAIVDRPGDTLATLSSKFALRYRRFRLPENEAGDLPGRSAPAWVFLHGARKAISSTAMRNRS</sequence>
<accession>A0A371X2D7</accession>
<dbReference type="AlphaFoldDB" id="A0A371X2D7"/>
<comment type="caution">
    <text evidence="13">The sequence shown here is derived from an EMBL/GenBank/DDBJ whole genome shotgun (WGS) entry which is preliminary data.</text>
</comment>
<evidence type="ECO:0000256" key="3">
    <source>
        <dbReference type="ARBA" id="ARBA00009014"/>
    </source>
</evidence>
<evidence type="ECO:0000256" key="8">
    <source>
        <dbReference type="ARBA" id="ARBA00022840"/>
    </source>
</evidence>
<comment type="pathway">
    <text evidence="2 11">Cofactor biosynthesis; NAD(+) biosynthesis; deamido-NAD(+) from nicotinate D-ribonucleotide: step 1/1.</text>
</comment>
<dbReference type="GO" id="GO:0009435">
    <property type="term" value="P:NAD+ biosynthetic process"/>
    <property type="evidence" value="ECO:0007669"/>
    <property type="project" value="UniProtKB-UniRule"/>
</dbReference>
<protein>
    <recommendedName>
        <fullName evidence="11">Probable nicotinate-nucleotide adenylyltransferase</fullName>
        <ecNumber evidence="11">2.7.7.18</ecNumber>
    </recommendedName>
    <alternativeName>
        <fullName evidence="11">Deamido-NAD(+) diphosphorylase</fullName>
    </alternativeName>
    <alternativeName>
        <fullName evidence="11">Deamido-NAD(+) pyrophosphorylase</fullName>
    </alternativeName>
    <alternativeName>
        <fullName evidence="11">Nicotinate mononucleotide adenylyltransferase</fullName>
        <shortName evidence="11">NaMN adenylyltransferase</shortName>
    </alternativeName>
</protein>
<dbReference type="NCBIfam" id="NF000845">
    <property type="entry name" value="PRK00071.2-4"/>
    <property type="match status" value="1"/>
</dbReference>
<reference evidence="13 14" key="1">
    <citation type="submission" date="2018-08" db="EMBL/GenBank/DDBJ databases">
        <title>Fulvimarina sp. 85, whole genome shotgun sequence.</title>
        <authorList>
            <person name="Tuo L."/>
        </authorList>
    </citation>
    <scope>NUCLEOTIDE SEQUENCE [LARGE SCALE GENOMIC DNA]</scope>
    <source>
        <strain evidence="13 14">85</strain>
    </source>
</reference>
<dbReference type="CDD" id="cd02165">
    <property type="entry name" value="NMNAT"/>
    <property type="match status" value="1"/>
</dbReference>
<evidence type="ECO:0000259" key="12">
    <source>
        <dbReference type="Pfam" id="PF01467"/>
    </source>
</evidence>
<dbReference type="UniPathway" id="UPA00253">
    <property type="reaction ID" value="UER00332"/>
</dbReference>
<dbReference type="EC" id="2.7.7.18" evidence="11"/>
<dbReference type="PANTHER" id="PTHR39321:SF3">
    <property type="entry name" value="PHOSPHOPANTETHEINE ADENYLYLTRANSFERASE"/>
    <property type="match status" value="1"/>
</dbReference>
<dbReference type="NCBIfam" id="NF000843">
    <property type="entry name" value="PRK00071.2-2"/>
    <property type="match status" value="1"/>
</dbReference>
<dbReference type="Pfam" id="PF01467">
    <property type="entry name" value="CTP_transf_like"/>
    <property type="match status" value="1"/>
</dbReference>
<dbReference type="Gene3D" id="3.40.50.620">
    <property type="entry name" value="HUPs"/>
    <property type="match status" value="1"/>
</dbReference>
<feature type="domain" description="Cytidyltransferase-like" evidence="12">
    <location>
        <begin position="26"/>
        <end position="206"/>
    </location>
</feature>
<dbReference type="RefSeq" id="WP_116683110.1">
    <property type="nucleotide sequence ID" value="NZ_QURL01000004.1"/>
</dbReference>
<keyword evidence="6 11" id="KW-0548">Nucleotidyltransferase</keyword>
<evidence type="ECO:0000256" key="5">
    <source>
        <dbReference type="ARBA" id="ARBA00022679"/>
    </source>
</evidence>
<proteinExistence type="inferred from homology"/>
<dbReference type="OrthoDB" id="5295945at2"/>
<keyword evidence="14" id="KW-1185">Reference proteome</keyword>
<evidence type="ECO:0000256" key="10">
    <source>
        <dbReference type="ARBA" id="ARBA00048721"/>
    </source>
</evidence>
<dbReference type="NCBIfam" id="TIGR00125">
    <property type="entry name" value="cyt_tran_rel"/>
    <property type="match status" value="1"/>
</dbReference>
<evidence type="ECO:0000256" key="9">
    <source>
        <dbReference type="ARBA" id="ARBA00023027"/>
    </source>
</evidence>
<name>A0A371X2D7_9HYPH</name>
<dbReference type="InterPro" id="IPR005248">
    <property type="entry name" value="NadD/NMNAT"/>
</dbReference>
<evidence type="ECO:0000313" key="14">
    <source>
        <dbReference type="Proteomes" id="UP000264310"/>
    </source>
</evidence>
<organism evidence="13 14">
    <name type="scientific">Fulvimarina endophytica</name>
    <dbReference type="NCBI Taxonomy" id="2293836"/>
    <lineage>
        <taxon>Bacteria</taxon>
        <taxon>Pseudomonadati</taxon>
        <taxon>Pseudomonadota</taxon>
        <taxon>Alphaproteobacteria</taxon>
        <taxon>Hyphomicrobiales</taxon>
        <taxon>Aurantimonadaceae</taxon>
        <taxon>Fulvimarina</taxon>
    </lineage>
</organism>
<dbReference type="HAMAP" id="MF_00244">
    <property type="entry name" value="NaMN_adenylyltr"/>
    <property type="match status" value="1"/>
</dbReference>
<evidence type="ECO:0000256" key="1">
    <source>
        <dbReference type="ARBA" id="ARBA00002324"/>
    </source>
</evidence>
<dbReference type="GO" id="GO:0004515">
    <property type="term" value="F:nicotinate-nucleotide adenylyltransferase activity"/>
    <property type="evidence" value="ECO:0007669"/>
    <property type="project" value="UniProtKB-UniRule"/>
</dbReference>